<dbReference type="RefSeq" id="WP_304515322.1">
    <property type="nucleotide sequence ID" value="NZ_JAOSID010000004.1"/>
</dbReference>
<keyword evidence="7" id="KW-1185">Reference proteome</keyword>
<sequence>MKAKEIRQMSNDDIHKQIIYLKKELFDNKLKLDLSKLKNTSNVRKIKKTIARLKTIMKENEIFDKNNSKFNKI</sequence>
<dbReference type="NCBIfam" id="TIGR00012">
    <property type="entry name" value="L29"/>
    <property type="match status" value="1"/>
</dbReference>
<dbReference type="Proteomes" id="UP001172036">
    <property type="component" value="Unassembled WGS sequence"/>
</dbReference>
<dbReference type="PROSITE" id="PS00579">
    <property type="entry name" value="RIBOSOMAL_L29"/>
    <property type="match status" value="1"/>
</dbReference>
<comment type="similarity">
    <text evidence="1 5">Belongs to the universal ribosomal protein uL29 family.</text>
</comment>
<evidence type="ECO:0000313" key="6">
    <source>
        <dbReference type="EMBL" id="MDO8168119.1"/>
    </source>
</evidence>
<dbReference type="InterPro" id="IPR018254">
    <property type="entry name" value="Ribosomal_uL29_CS"/>
</dbReference>
<dbReference type="HAMAP" id="MF_00374">
    <property type="entry name" value="Ribosomal_uL29"/>
    <property type="match status" value="1"/>
</dbReference>
<dbReference type="Gene3D" id="1.10.287.310">
    <property type="match status" value="1"/>
</dbReference>
<evidence type="ECO:0000256" key="2">
    <source>
        <dbReference type="ARBA" id="ARBA00022980"/>
    </source>
</evidence>
<dbReference type="InterPro" id="IPR050063">
    <property type="entry name" value="Ribosomal_protein_uL29"/>
</dbReference>
<accession>A0ABT9DDK8</accession>
<keyword evidence="2 5" id="KW-0689">Ribosomal protein</keyword>
<comment type="caution">
    <text evidence="6">The sequence shown here is derived from an EMBL/GenBank/DDBJ whole genome shotgun (WGS) entry which is preliminary data.</text>
</comment>
<dbReference type="GO" id="GO:0005840">
    <property type="term" value="C:ribosome"/>
    <property type="evidence" value="ECO:0007669"/>
    <property type="project" value="UniProtKB-KW"/>
</dbReference>
<dbReference type="PANTHER" id="PTHR10916">
    <property type="entry name" value="60S RIBOSOMAL PROTEIN L35/50S RIBOSOMAL PROTEIN L29"/>
    <property type="match status" value="1"/>
</dbReference>
<keyword evidence="3 5" id="KW-0687">Ribonucleoprotein</keyword>
<evidence type="ECO:0000313" key="7">
    <source>
        <dbReference type="Proteomes" id="UP001172036"/>
    </source>
</evidence>
<dbReference type="InterPro" id="IPR001854">
    <property type="entry name" value="Ribosomal_uL29"/>
</dbReference>
<proteinExistence type="inferred from homology"/>
<evidence type="ECO:0000256" key="1">
    <source>
        <dbReference type="ARBA" id="ARBA00009254"/>
    </source>
</evidence>
<gene>
    <name evidence="5 6" type="primary">rpmC</name>
    <name evidence="6" type="ORF">OC680_01305</name>
</gene>
<organism evidence="6 7">
    <name type="scientific">Candidatus Phytoplasma melaleucae</name>
    <dbReference type="NCBI Taxonomy" id="2982630"/>
    <lineage>
        <taxon>Bacteria</taxon>
        <taxon>Bacillati</taxon>
        <taxon>Mycoplasmatota</taxon>
        <taxon>Mollicutes</taxon>
        <taxon>Acholeplasmatales</taxon>
        <taxon>Acholeplasmataceae</taxon>
        <taxon>Candidatus Phytoplasma</taxon>
    </lineage>
</organism>
<dbReference type="CDD" id="cd00427">
    <property type="entry name" value="Ribosomal_L29_HIP"/>
    <property type="match status" value="1"/>
</dbReference>
<evidence type="ECO:0000256" key="3">
    <source>
        <dbReference type="ARBA" id="ARBA00023274"/>
    </source>
</evidence>
<evidence type="ECO:0000256" key="4">
    <source>
        <dbReference type="ARBA" id="ARBA00035204"/>
    </source>
</evidence>
<dbReference type="Pfam" id="PF00831">
    <property type="entry name" value="Ribosomal_L29"/>
    <property type="match status" value="1"/>
</dbReference>
<name>A0ABT9DDK8_9MOLU</name>
<dbReference type="EMBL" id="JAOSID010000004">
    <property type="protein sequence ID" value="MDO8168119.1"/>
    <property type="molecule type" value="Genomic_DNA"/>
</dbReference>
<reference evidence="6 7" key="1">
    <citation type="journal article" date="2023" name="Int. J. Syst. Evol. Microbiol.">
        <title>The observation of taxonomic boundaries for the 16SrII and 16SrXXV phytoplasmas using genome-based delimitation.</title>
        <authorList>
            <person name="Rodrigues Jardim B."/>
            <person name="Tran-Nguyen L.T.T."/>
            <person name="Gambley C."/>
            <person name="Al-Sadi A.M."/>
            <person name="Al-Subhi A.M."/>
            <person name="Foissac X."/>
            <person name="Salar P."/>
            <person name="Cai H."/>
            <person name="Yang J.Y."/>
            <person name="Davis R."/>
            <person name="Jones L."/>
            <person name="Rodoni B."/>
            <person name="Constable F.E."/>
        </authorList>
    </citation>
    <scope>NUCLEOTIDE SEQUENCE [LARGE SCALE GENOMIC DNA]</scope>
    <source>
        <strain evidence="6">BAWM-155c</strain>
    </source>
</reference>
<dbReference type="SUPFAM" id="SSF46561">
    <property type="entry name" value="Ribosomal protein L29 (L29p)"/>
    <property type="match status" value="1"/>
</dbReference>
<dbReference type="InterPro" id="IPR036049">
    <property type="entry name" value="Ribosomal_uL29_sf"/>
</dbReference>
<dbReference type="PANTHER" id="PTHR10916:SF0">
    <property type="entry name" value="LARGE RIBOSOMAL SUBUNIT PROTEIN UL29C"/>
    <property type="match status" value="1"/>
</dbReference>
<evidence type="ECO:0000256" key="5">
    <source>
        <dbReference type="HAMAP-Rule" id="MF_00374"/>
    </source>
</evidence>
<protein>
    <recommendedName>
        <fullName evidence="4 5">Large ribosomal subunit protein uL29</fullName>
    </recommendedName>
</protein>